<dbReference type="OrthoDB" id="5460179at2"/>
<dbReference type="RefSeq" id="WP_066801709.1">
    <property type="nucleotide sequence ID" value="NZ_CAUVXY020000004.1"/>
</dbReference>
<evidence type="ECO:0000313" key="4">
    <source>
        <dbReference type="Proteomes" id="UP000055611"/>
    </source>
</evidence>
<protein>
    <submittedName>
        <fullName evidence="2">DNA-binding protein</fullName>
    </submittedName>
</protein>
<gene>
    <name evidence="2" type="ORF">AWY79_06310</name>
    <name evidence="3" type="ORF">EDC59_101134</name>
</gene>
<keyword evidence="4" id="KW-1185">Reference proteome</keyword>
<dbReference type="AlphaFoldDB" id="A0A126QL22"/>
<keyword evidence="1" id="KW-1133">Transmembrane helix</keyword>
<dbReference type="InterPro" id="IPR054911">
    <property type="entry name" value="sulf_resp_HmcD"/>
</dbReference>
<evidence type="ECO:0000313" key="3">
    <source>
        <dbReference type="EMBL" id="TDT91736.1"/>
    </source>
</evidence>
<name>A0A126QL22_9BACT</name>
<dbReference type="EMBL" id="SOBK01000001">
    <property type="protein sequence ID" value="TDT91736.1"/>
    <property type="molecule type" value="Genomic_DNA"/>
</dbReference>
<dbReference type="KEGG" id="dej:AWY79_06310"/>
<dbReference type="Proteomes" id="UP000295506">
    <property type="component" value="Unassembled WGS sequence"/>
</dbReference>
<organism evidence="3 5">
    <name type="scientific">Pseudodesulfovibrio indicus</name>
    <dbReference type="NCBI Taxonomy" id="1716143"/>
    <lineage>
        <taxon>Bacteria</taxon>
        <taxon>Pseudomonadati</taxon>
        <taxon>Thermodesulfobacteriota</taxon>
        <taxon>Desulfovibrionia</taxon>
        <taxon>Desulfovibrionales</taxon>
        <taxon>Desulfovibrionaceae</taxon>
    </lineage>
</organism>
<evidence type="ECO:0000313" key="2">
    <source>
        <dbReference type="EMBL" id="AMK10750.1"/>
    </source>
</evidence>
<keyword evidence="1" id="KW-0812">Transmembrane</keyword>
<proteinExistence type="predicted"/>
<dbReference type="EMBL" id="CP014206">
    <property type="protein sequence ID" value="AMK10750.1"/>
    <property type="molecule type" value="Genomic_DNA"/>
</dbReference>
<feature type="transmembrane region" description="Helical" evidence="1">
    <location>
        <begin position="12"/>
        <end position="32"/>
    </location>
</feature>
<sequence>MEFYTVQDYYTFTKGCVYLIMGGILVAATLYWQFLMGGNKKDD</sequence>
<reference evidence="2 4" key="1">
    <citation type="journal article" date="2016" name="Front. Microbiol.">
        <title>Genome Sequence of the Piezophilic, Mesophilic Sulfate-Reducing Bacterium Desulfovibrio indicus J2T.</title>
        <authorList>
            <person name="Cao J."/>
            <person name="Maignien L."/>
            <person name="Shao Z."/>
            <person name="Alain K."/>
            <person name="Jebbar M."/>
        </authorList>
    </citation>
    <scope>NUCLEOTIDE SEQUENCE [LARGE SCALE GENOMIC DNA]</scope>
    <source>
        <strain evidence="2 4">J2</strain>
    </source>
</reference>
<dbReference type="NCBIfam" id="NF045712">
    <property type="entry name" value="sulf_resp_HmcD"/>
    <property type="match status" value="1"/>
</dbReference>
<reference evidence="3 5" key="2">
    <citation type="submission" date="2019-03" db="EMBL/GenBank/DDBJ databases">
        <title>Genomic Encyclopedia of Type Strains, Phase IV (KMG-IV): sequencing the most valuable type-strain genomes for metagenomic binning, comparative biology and taxonomic classification.</title>
        <authorList>
            <person name="Goeker M."/>
        </authorList>
    </citation>
    <scope>NUCLEOTIDE SEQUENCE [LARGE SCALE GENOMIC DNA]</scope>
    <source>
        <strain evidence="3 5">DSM 101483</strain>
    </source>
</reference>
<keyword evidence="2" id="KW-0238">DNA-binding</keyword>
<evidence type="ECO:0000313" key="5">
    <source>
        <dbReference type="Proteomes" id="UP000295506"/>
    </source>
</evidence>
<dbReference type="Proteomes" id="UP000055611">
    <property type="component" value="Chromosome"/>
</dbReference>
<keyword evidence="1" id="KW-0472">Membrane</keyword>
<accession>A0A126QL22</accession>
<evidence type="ECO:0000256" key="1">
    <source>
        <dbReference type="SAM" id="Phobius"/>
    </source>
</evidence>
<dbReference type="GO" id="GO:0003677">
    <property type="term" value="F:DNA binding"/>
    <property type="evidence" value="ECO:0007669"/>
    <property type="project" value="UniProtKB-KW"/>
</dbReference>